<dbReference type="EMBL" id="JARBDR010000614">
    <property type="protein sequence ID" value="KAJ8310980.1"/>
    <property type="molecule type" value="Genomic_DNA"/>
</dbReference>
<feature type="non-terminal residue" evidence="2">
    <location>
        <position position="323"/>
    </location>
</feature>
<evidence type="ECO:0000313" key="3">
    <source>
        <dbReference type="Proteomes" id="UP001217089"/>
    </source>
</evidence>
<comment type="caution">
    <text evidence="2">The sequence shown here is derived from an EMBL/GenBank/DDBJ whole genome shotgun (WGS) entry which is preliminary data.</text>
</comment>
<dbReference type="Gene3D" id="1.10.287.1490">
    <property type="match status" value="1"/>
</dbReference>
<protein>
    <submittedName>
        <fullName evidence="2">Uncharacterized protein</fullName>
    </submittedName>
</protein>
<proteinExistence type="predicted"/>
<dbReference type="Proteomes" id="UP001217089">
    <property type="component" value="Unassembled WGS sequence"/>
</dbReference>
<organism evidence="2 3">
    <name type="scientific">Tegillarca granosa</name>
    <name type="common">Malaysian cockle</name>
    <name type="synonym">Anadara granosa</name>
    <dbReference type="NCBI Taxonomy" id="220873"/>
    <lineage>
        <taxon>Eukaryota</taxon>
        <taxon>Metazoa</taxon>
        <taxon>Spiralia</taxon>
        <taxon>Lophotrochozoa</taxon>
        <taxon>Mollusca</taxon>
        <taxon>Bivalvia</taxon>
        <taxon>Autobranchia</taxon>
        <taxon>Pteriomorphia</taxon>
        <taxon>Arcoida</taxon>
        <taxon>Arcoidea</taxon>
        <taxon>Arcidae</taxon>
        <taxon>Tegillarca</taxon>
    </lineage>
</organism>
<feature type="coiled-coil region" evidence="1">
    <location>
        <begin position="7"/>
        <end position="34"/>
    </location>
</feature>
<evidence type="ECO:0000256" key="1">
    <source>
        <dbReference type="SAM" id="Coils"/>
    </source>
</evidence>
<sequence>MEKSNPLVKIDVKIDQLTKQYSELEDEFRMALQIEASRFKEVGFQNITDIVQDAYQIVSEENAENKQALIVAQRKDEKSSSMISELTAERIQTLEAHTEEARKRMLQLELLKQDKTKLLAQVEAQDSVIQGLKAERKLWGQELAQQGASLAQDRGRLESKIETLTSEVSTLKKQLEREADALKIKTKMLEDQTETIRKLKENLEEQLLEERGSVQDVQDTLERLRERKIELKQQVSDLQSELQESKKAHSSLNTKWKEKSQFIGDLEKQVQQMKDTWEAKEIKLTNERDKALQAAHIAIFAVEEEMRELLQENQTNKRLMEDK</sequence>
<keyword evidence="1" id="KW-0175">Coiled coil</keyword>
<keyword evidence="3" id="KW-1185">Reference proteome</keyword>
<dbReference type="SUPFAM" id="SSF90257">
    <property type="entry name" value="Myosin rod fragments"/>
    <property type="match status" value="1"/>
</dbReference>
<name>A0ABQ9F5Z8_TEGGR</name>
<accession>A0ABQ9F5Z8</accession>
<reference evidence="2 3" key="1">
    <citation type="submission" date="2022-12" db="EMBL/GenBank/DDBJ databases">
        <title>Chromosome-level genome of Tegillarca granosa.</title>
        <authorList>
            <person name="Kim J."/>
        </authorList>
    </citation>
    <scope>NUCLEOTIDE SEQUENCE [LARGE SCALE GENOMIC DNA]</scope>
    <source>
        <strain evidence="2">Teg-2019</strain>
        <tissue evidence="2">Adductor muscle</tissue>
    </source>
</reference>
<evidence type="ECO:0000313" key="2">
    <source>
        <dbReference type="EMBL" id="KAJ8310980.1"/>
    </source>
</evidence>
<gene>
    <name evidence="2" type="ORF">KUTeg_011464</name>
</gene>
<feature type="coiled-coil region" evidence="1">
    <location>
        <begin position="154"/>
        <end position="255"/>
    </location>
</feature>